<dbReference type="Proteomes" id="UP000006038">
    <property type="component" value="Unassembled WGS sequence"/>
</dbReference>
<accession>J3LCM0</accession>
<dbReference type="eggNOG" id="ENOG502R87B">
    <property type="taxonomic scope" value="Eukaryota"/>
</dbReference>
<name>J3LCM0_ORYBR</name>
<dbReference type="OMA" id="SARPCAY"/>
<evidence type="ECO:0000313" key="2">
    <source>
        <dbReference type="Proteomes" id="UP000006038"/>
    </source>
</evidence>
<dbReference type="EnsemblPlants" id="OB02G23870.1">
    <property type="protein sequence ID" value="OB02G23870.1"/>
    <property type="gene ID" value="OB02G23870"/>
</dbReference>
<dbReference type="HOGENOM" id="CLU_169227_0_0_1"/>
<keyword evidence="2" id="KW-1185">Reference proteome</keyword>
<evidence type="ECO:0000313" key="1">
    <source>
        <dbReference type="EnsemblPlants" id="OB02G23870.1"/>
    </source>
</evidence>
<dbReference type="Gramene" id="OB02G23870.1">
    <property type="protein sequence ID" value="OB02G23870.1"/>
    <property type="gene ID" value="OB02G23870"/>
</dbReference>
<organism evidence="1">
    <name type="scientific">Oryza brachyantha</name>
    <name type="common">malo sina</name>
    <dbReference type="NCBI Taxonomy" id="4533"/>
    <lineage>
        <taxon>Eukaryota</taxon>
        <taxon>Viridiplantae</taxon>
        <taxon>Streptophyta</taxon>
        <taxon>Embryophyta</taxon>
        <taxon>Tracheophyta</taxon>
        <taxon>Spermatophyta</taxon>
        <taxon>Magnoliopsida</taxon>
        <taxon>Liliopsida</taxon>
        <taxon>Poales</taxon>
        <taxon>Poaceae</taxon>
        <taxon>BOP clade</taxon>
        <taxon>Oryzoideae</taxon>
        <taxon>Oryzeae</taxon>
        <taxon>Oryzinae</taxon>
        <taxon>Oryza</taxon>
    </lineage>
</organism>
<sequence>TRNKSNGKAVPTCFKAAVLASLSSTSKPISQKLFSARPCAYASLCSLVSGLLLDLDGLRSSSLVIPNVARVFHAYKVLKNRFFFPSV</sequence>
<dbReference type="AlphaFoldDB" id="J3LCM0"/>
<reference evidence="1" key="1">
    <citation type="submission" date="2013-04" db="UniProtKB">
        <authorList>
            <consortium name="EnsemblPlants"/>
        </authorList>
    </citation>
    <scope>IDENTIFICATION</scope>
</reference>
<proteinExistence type="predicted"/>
<protein>
    <submittedName>
        <fullName evidence="1">Uncharacterized protein</fullName>
    </submittedName>
</protein>